<evidence type="ECO:0000256" key="1">
    <source>
        <dbReference type="SAM" id="MobiDB-lite"/>
    </source>
</evidence>
<dbReference type="EMBL" id="OY660880">
    <property type="protein sequence ID" value="CAJ1077027.1"/>
    <property type="molecule type" value="Genomic_DNA"/>
</dbReference>
<feature type="region of interest" description="Disordered" evidence="1">
    <location>
        <begin position="116"/>
        <end position="183"/>
    </location>
</feature>
<sequence length="183" mass="20921">MYNILLNLQIHRLESLEPADPPVGVFFFFFFSCLLSKNRDASGGRRWTEDRVQDELGLFMRETGGCPTEDKLSTSSAVNSVNSRLIMVLDQHGGPTVNKTRVKFLRLFVAHEAIMTDRPQQQNDRNDRALDSEQEEQVISPSWRRRPPALRSSFESRSMEVPVLRSPQQTPSSDLKFSVSNSY</sequence>
<organism evidence="2 3">
    <name type="scientific">Xyrichtys novacula</name>
    <name type="common">Pearly razorfish</name>
    <name type="synonym">Hemipteronotus novacula</name>
    <dbReference type="NCBI Taxonomy" id="13765"/>
    <lineage>
        <taxon>Eukaryota</taxon>
        <taxon>Metazoa</taxon>
        <taxon>Chordata</taxon>
        <taxon>Craniata</taxon>
        <taxon>Vertebrata</taxon>
        <taxon>Euteleostomi</taxon>
        <taxon>Actinopterygii</taxon>
        <taxon>Neopterygii</taxon>
        <taxon>Teleostei</taxon>
        <taxon>Neoteleostei</taxon>
        <taxon>Acanthomorphata</taxon>
        <taxon>Eupercaria</taxon>
        <taxon>Labriformes</taxon>
        <taxon>Labridae</taxon>
        <taxon>Xyrichtys</taxon>
    </lineage>
</organism>
<evidence type="ECO:0000313" key="2">
    <source>
        <dbReference type="EMBL" id="CAJ1077027.1"/>
    </source>
</evidence>
<protein>
    <submittedName>
        <fullName evidence="2">Uncharacterized protein</fullName>
    </submittedName>
</protein>
<evidence type="ECO:0000313" key="3">
    <source>
        <dbReference type="Proteomes" id="UP001178508"/>
    </source>
</evidence>
<reference evidence="2" key="1">
    <citation type="submission" date="2023-08" db="EMBL/GenBank/DDBJ databases">
        <authorList>
            <person name="Alioto T."/>
            <person name="Alioto T."/>
            <person name="Gomez Garrido J."/>
        </authorList>
    </citation>
    <scope>NUCLEOTIDE SEQUENCE</scope>
</reference>
<feature type="compositionally biased region" description="Polar residues" evidence="1">
    <location>
        <begin position="166"/>
        <end position="183"/>
    </location>
</feature>
<name>A0AAV1GY94_XYRNO</name>
<keyword evidence="3" id="KW-1185">Reference proteome</keyword>
<proteinExistence type="predicted"/>
<accession>A0AAV1GY94</accession>
<gene>
    <name evidence="2" type="ORF">XNOV1_A005533</name>
</gene>
<dbReference type="AlphaFoldDB" id="A0AAV1GY94"/>
<dbReference type="Proteomes" id="UP001178508">
    <property type="component" value="Chromosome 17"/>
</dbReference>